<keyword evidence="5" id="KW-0732">Signal</keyword>
<dbReference type="PROSITE" id="PS51677">
    <property type="entry name" value="NODB"/>
    <property type="match status" value="1"/>
</dbReference>
<comment type="function">
    <text evidence="1">Is involved in generating a small heat-stable compound (Nod), an acylated oligomer of N-acetylglucosamine, that stimulates mitosis in various plant protoplasts.</text>
</comment>
<evidence type="ECO:0000256" key="5">
    <source>
        <dbReference type="SAM" id="SignalP"/>
    </source>
</evidence>
<feature type="signal peptide" evidence="5">
    <location>
        <begin position="1"/>
        <end position="21"/>
    </location>
</feature>
<feature type="domain" description="NodB homology" evidence="6">
    <location>
        <begin position="51"/>
        <end position="241"/>
    </location>
</feature>
<evidence type="ECO:0000313" key="8">
    <source>
        <dbReference type="Proteomes" id="UP001184614"/>
    </source>
</evidence>
<dbReference type="RefSeq" id="WP_310010728.1">
    <property type="nucleotide sequence ID" value="NZ_JAVDQT010000001.1"/>
</dbReference>
<organism evidence="7 8">
    <name type="scientific">Brucella pseudogrignonensis</name>
    <dbReference type="NCBI Taxonomy" id="419475"/>
    <lineage>
        <taxon>Bacteria</taxon>
        <taxon>Pseudomonadati</taxon>
        <taxon>Pseudomonadota</taxon>
        <taxon>Alphaproteobacteria</taxon>
        <taxon>Hyphomicrobiales</taxon>
        <taxon>Brucellaceae</taxon>
        <taxon>Brucella/Ochrobactrum group</taxon>
        <taxon>Brucella</taxon>
    </lineage>
</organism>
<dbReference type="InterPro" id="IPR002509">
    <property type="entry name" value="NODB_dom"/>
</dbReference>
<dbReference type="EMBL" id="JAVDQT010000001">
    <property type="protein sequence ID" value="MDR6431528.1"/>
    <property type="molecule type" value="Genomic_DNA"/>
</dbReference>
<accession>A0ABU1M653</accession>
<evidence type="ECO:0000256" key="3">
    <source>
        <dbReference type="ARBA" id="ARBA00020071"/>
    </source>
</evidence>
<dbReference type="InterPro" id="IPR050248">
    <property type="entry name" value="Polysacc_deacetylase_ArnD"/>
</dbReference>
<dbReference type="InterPro" id="IPR011330">
    <property type="entry name" value="Glyco_hydro/deAcase_b/a-brl"/>
</dbReference>
<evidence type="ECO:0000313" key="7">
    <source>
        <dbReference type="EMBL" id="MDR6431528.1"/>
    </source>
</evidence>
<protein>
    <recommendedName>
        <fullName evidence="3">Chitooligosaccharide deacetylase</fullName>
    </recommendedName>
    <alternativeName>
        <fullName evidence="4">Nodulation protein B</fullName>
    </alternativeName>
</protein>
<comment type="similarity">
    <text evidence="2">Belongs to the polysaccharide deacetylase family.</text>
</comment>
<dbReference type="Pfam" id="PF01522">
    <property type="entry name" value="Polysacc_deac_1"/>
    <property type="match status" value="1"/>
</dbReference>
<reference evidence="7 8" key="1">
    <citation type="submission" date="2023-07" db="EMBL/GenBank/DDBJ databases">
        <title>Sorghum-associated microbial communities from plants grown in Nebraska, USA.</title>
        <authorList>
            <person name="Schachtman D."/>
        </authorList>
    </citation>
    <scope>NUCLEOTIDE SEQUENCE [LARGE SCALE GENOMIC DNA]</scope>
    <source>
        <strain evidence="7 8">DS1730</strain>
    </source>
</reference>
<proteinExistence type="inferred from homology"/>
<comment type="caution">
    <text evidence="7">The sequence shown here is derived from an EMBL/GenBank/DDBJ whole genome shotgun (WGS) entry which is preliminary data.</text>
</comment>
<sequence>MFRQFFAAGAALVCFSHVASAYDALPQPEKHEKVSIVEPKLYIAKGGPAAPQVALTLDACMGKTDHRILDVLVQNRIPATIFVTARWLKQNAEAFAVMNAHPDLFDIENHGNMHVPAITNVRTMYNIKTAGSLDAVRSEIDGGADAIAKAGASKPKWYRDATARYSTDAVKLAQGMGYEIGGYSLNGDQGASLLAPVVAKRIAAARDGDVIIAHINQPSRSAGEGVAKGILALQAKGMKFVKLRDVKTSMELNPVPAHNLHAVAPAAIAKPQEAE</sequence>
<evidence type="ECO:0000256" key="4">
    <source>
        <dbReference type="ARBA" id="ARBA00032976"/>
    </source>
</evidence>
<keyword evidence="8" id="KW-1185">Reference proteome</keyword>
<dbReference type="PANTHER" id="PTHR10587">
    <property type="entry name" value="GLYCOSYL TRANSFERASE-RELATED"/>
    <property type="match status" value="1"/>
</dbReference>
<dbReference type="PANTHER" id="PTHR10587:SF134">
    <property type="entry name" value="SECRETED PROTEIN"/>
    <property type="match status" value="1"/>
</dbReference>
<evidence type="ECO:0000259" key="6">
    <source>
        <dbReference type="PROSITE" id="PS51677"/>
    </source>
</evidence>
<feature type="chain" id="PRO_5045647979" description="Chitooligosaccharide deacetylase" evidence="5">
    <location>
        <begin position="22"/>
        <end position="275"/>
    </location>
</feature>
<evidence type="ECO:0000256" key="2">
    <source>
        <dbReference type="ARBA" id="ARBA00010973"/>
    </source>
</evidence>
<dbReference type="Proteomes" id="UP001184614">
    <property type="component" value="Unassembled WGS sequence"/>
</dbReference>
<dbReference type="Gene3D" id="3.20.20.370">
    <property type="entry name" value="Glycoside hydrolase/deacetylase"/>
    <property type="match status" value="1"/>
</dbReference>
<dbReference type="SUPFAM" id="SSF88713">
    <property type="entry name" value="Glycoside hydrolase/deacetylase"/>
    <property type="match status" value="1"/>
</dbReference>
<gene>
    <name evidence="7" type="ORF">J2782_001233</name>
</gene>
<evidence type="ECO:0000256" key="1">
    <source>
        <dbReference type="ARBA" id="ARBA00003236"/>
    </source>
</evidence>
<name>A0ABU1M653_9HYPH</name>